<dbReference type="GO" id="GO:0005576">
    <property type="term" value="C:extracellular region"/>
    <property type="evidence" value="ECO:0007669"/>
    <property type="project" value="TreeGrafter"/>
</dbReference>
<keyword evidence="6" id="KW-1185">Reference proteome</keyword>
<feature type="non-terminal residue" evidence="5">
    <location>
        <position position="1"/>
    </location>
</feature>
<evidence type="ECO:0000313" key="6">
    <source>
        <dbReference type="Proteomes" id="UP000015453"/>
    </source>
</evidence>
<reference evidence="5 6" key="1">
    <citation type="journal article" date="2013" name="BMC Genomics">
        <title>The miniature genome of a carnivorous plant Genlisea aurea contains a low number of genes and short non-coding sequences.</title>
        <authorList>
            <person name="Leushkin E.V."/>
            <person name="Sutormin R.A."/>
            <person name="Nabieva E.R."/>
            <person name="Penin A.A."/>
            <person name="Kondrashov A.S."/>
            <person name="Logacheva M.D."/>
        </authorList>
    </citation>
    <scope>NUCLEOTIDE SEQUENCE [LARGE SCALE GENOMIC DNA]</scope>
</reference>
<dbReference type="InterPro" id="IPR033121">
    <property type="entry name" value="PEPTIDASE_A1"/>
</dbReference>
<evidence type="ECO:0000256" key="3">
    <source>
        <dbReference type="ARBA" id="ARBA00022801"/>
    </source>
</evidence>
<dbReference type="EMBL" id="AUSU01003415">
    <property type="protein sequence ID" value="EPS66891.1"/>
    <property type="molecule type" value="Genomic_DNA"/>
</dbReference>
<dbReference type="PANTHER" id="PTHR47967">
    <property type="entry name" value="OS07G0603500 PROTEIN-RELATED"/>
    <property type="match status" value="1"/>
</dbReference>
<dbReference type="PROSITE" id="PS51767">
    <property type="entry name" value="PEPTIDASE_A1"/>
    <property type="match status" value="1"/>
</dbReference>
<dbReference type="InterPro" id="IPR032799">
    <property type="entry name" value="TAXi_C"/>
</dbReference>
<keyword evidence="3" id="KW-0378">Hydrolase</keyword>
<gene>
    <name evidence="5" type="ORF">M569_07885</name>
</gene>
<feature type="domain" description="Peptidase A1" evidence="4">
    <location>
        <begin position="17"/>
        <end position="363"/>
    </location>
</feature>
<dbReference type="OrthoDB" id="2747330at2759"/>
<dbReference type="Pfam" id="PF14543">
    <property type="entry name" value="TAXi_N"/>
    <property type="match status" value="1"/>
</dbReference>
<evidence type="ECO:0000256" key="2">
    <source>
        <dbReference type="ARBA" id="ARBA00022670"/>
    </source>
</evidence>
<dbReference type="Pfam" id="PF14541">
    <property type="entry name" value="TAXi_C"/>
    <property type="match status" value="1"/>
</dbReference>
<dbReference type="InterPro" id="IPR051708">
    <property type="entry name" value="Plant_Aspart_Prot_A1"/>
</dbReference>
<proteinExistence type="inferred from homology"/>
<keyword evidence="2" id="KW-0645">Protease</keyword>
<dbReference type="Proteomes" id="UP000015453">
    <property type="component" value="Unassembled WGS sequence"/>
</dbReference>
<dbReference type="InterPro" id="IPR021109">
    <property type="entry name" value="Peptidase_aspartic_dom_sf"/>
</dbReference>
<evidence type="ECO:0000313" key="5">
    <source>
        <dbReference type="EMBL" id="EPS66891.1"/>
    </source>
</evidence>
<sequence length="366" mass="40317">PTPFNATVMANPQLKNYIMQLYLGSPPALVWLIIDTSYFITFTQCGPCIGDGCTYEPFWDYIATGQNHLISCQTQRCFNIYESQCDNRFDYYCAAPQVTIDGTQTVNYLSFDTITFSPNISFSSSYFGCIFPFFTPPNVYGKAYGVVSLCNNPNSLLSQIGVTKFSYCLQNMNSDSSSLIYFGESANILFSEFSTPLYSNTPSGQYNSYYLVTILSLDIPPVGRIPFPGATSSTQGNINIQPSTYLTYLPSEMVTQIVNAFTTPNRYSRANSVETNQGYSLCFNISSTNGAFIVPTIAANFVGGSLILNQQNTFVEVEAGVMCMTIVSASGNISTPGNVIWGNALQTNFYIQYDVGDNVLRIQPDP</sequence>
<comment type="similarity">
    <text evidence="1">Belongs to the peptidase A1 family.</text>
</comment>
<feature type="non-terminal residue" evidence="5">
    <location>
        <position position="366"/>
    </location>
</feature>
<dbReference type="InterPro" id="IPR032861">
    <property type="entry name" value="TAXi_N"/>
</dbReference>
<organism evidence="5 6">
    <name type="scientific">Genlisea aurea</name>
    <dbReference type="NCBI Taxonomy" id="192259"/>
    <lineage>
        <taxon>Eukaryota</taxon>
        <taxon>Viridiplantae</taxon>
        <taxon>Streptophyta</taxon>
        <taxon>Embryophyta</taxon>
        <taxon>Tracheophyta</taxon>
        <taxon>Spermatophyta</taxon>
        <taxon>Magnoliopsida</taxon>
        <taxon>eudicotyledons</taxon>
        <taxon>Gunneridae</taxon>
        <taxon>Pentapetalae</taxon>
        <taxon>asterids</taxon>
        <taxon>lamiids</taxon>
        <taxon>Lamiales</taxon>
        <taxon>Lentibulariaceae</taxon>
        <taxon>Genlisea</taxon>
    </lineage>
</organism>
<comment type="caution">
    <text evidence="5">The sequence shown here is derived from an EMBL/GenBank/DDBJ whole genome shotgun (WGS) entry which is preliminary data.</text>
</comment>
<dbReference type="SUPFAM" id="SSF50630">
    <property type="entry name" value="Acid proteases"/>
    <property type="match status" value="1"/>
</dbReference>
<dbReference type="AlphaFoldDB" id="S8CQ02"/>
<evidence type="ECO:0000259" key="4">
    <source>
        <dbReference type="PROSITE" id="PS51767"/>
    </source>
</evidence>
<dbReference type="PANTHER" id="PTHR47967:SF128">
    <property type="entry name" value="ASPARTIC PROTEINASE CDR1-LIKE"/>
    <property type="match status" value="1"/>
</dbReference>
<dbReference type="GO" id="GO:0008233">
    <property type="term" value="F:peptidase activity"/>
    <property type="evidence" value="ECO:0007669"/>
    <property type="project" value="UniProtKB-KW"/>
</dbReference>
<evidence type="ECO:0000256" key="1">
    <source>
        <dbReference type="ARBA" id="ARBA00007447"/>
    </source>
</evidence>
<dbReference type="GO" id="GO:0006508">
    <property type="term" value="P:proteolysis"/>
    <property type="evidence" value="ECO:0007669"/>
    <property type="project" value="UniProtKB-KW"/>
</dbReference>
<name>S8CQ02_9LAMI</name>
<dbReference type="Gene3D" id="2.40.70.10">
    <property type="entry name" value="Acid Proteases"/>
    <property type="match status" value="2"/>
</dbReference>
<accession>S8CQ02</accession>
<protein>
    <recommendedName>
        <fullName evidence="4">Peptidase A1 domain-containing protein</fullName>
    </recommendedName>
</protein>